<reference evidence="1 2" key="1">
    <citation type="submission" date="2019-12" db="EMBL/GenBank/DDBJ databases">
        <title>Genome sequencing and assembly of endphytes of Porphyra tenera.</title>
        <authorList>
            <person name="Park J.M."/>
            <person name="Shin R."/>
            <person name="Jo S.H."/>
        </authorList>
    </citation>
    <scope>NUCLEOTIDE SEQUENCE [LARGE SCALE GENOMIC DNA]</scope>
    <source>
        <strain evidence="1 2">GPM4</strain>
    </source>
</reference>
<dbReference type="OrthoDB" id="6107162at2"/>
<keyword evidence="2" id="KW-1185">Reference proteome</keyword>
<evidence type="ECO:0000313" key="2">
    <source>
        <dbReference type="Proteomes" id="UP000464524"/>
    </source>
</evidence>
<dbReference type="AlphaFoldDB" id="A0A857JLX9"/>
<dbReference type="EMBL" id="CP047656">
    <property type="protein sequence ID" value="QHJ11977.1"/>
    <property type="molecule type" value="Genomic_DNA"/>
</dbReference>
<accession>A0A857JLX9</accession>
<name>A0A857JLX9_9ALTE</name>
<sequence length="71" mass="7917">MTSNKHDKTKHGIMDFAALKTAIANGDEQSVRELLPSEPIQELEKGYLIDLAELNNDRAIIEILQGIPTTR</sequence>
<gene>
    <name evidence="1" type="ORF">FX988_02218</name>
</gene>
<evidence type="ECO:0000313" key="1">
    <source>
        <dbReference type="EMBL" id="QHJ11977.1"/>
    </source>
</evidence>
<protein>
    <submittedName>
        <fullName evidence="1">Uncharacterized protein</fullName>
    </submittedName>
</protein>
<dbReference type="RefSeq" id="WP_160179836.1">
    <property type="nucleotide sequence ID" value="NZ_CP047656.1"/>
</dbReference>
<organism evidence="1 2">
    <name type="scientific">Paraglaciecola mesophila</name>
    <dbReference type="NCBI Taxonomy" id="197222"/>
    <lineage>
        <taxon>Bacteria</taxon>
        <taxon>Pseudomonadati</taxon>
        <taxon>Pseudomonadota</taxon>
        <taxon>Gammaproteobacteria</taxon>
        <taxon>Alteromonadales</taxon>
        <taxon>Alteromonadaceae</taxon>
        <taxon>Paraglaciecola</taxon>
    </lineage>
</organism>
<proteinExistence type="predicted"/>
<dbReference type="KEGG" id="pmes:FX988_02218"/>
<dbReference type="Proteomes" id="UP000464524">
    <property type="component" value="Chromosome"/>
</dbReference>